<sequence>MAQPSRAQDTAERTPLSGVLLDSWLFEQDLRRCLKDVSTFEDRFSRVLAPDFHNVLQGLKSVQFRGEHITDVLAPLFSATNNGQVPNFESVRTAVYIWDWHHPTVQGPDLPLLSKLNNYNTGLDMPAEQGQHSSIELVRLSEYPHFRKENGSVEKQARSEKESQQATTSKDKGKRPQKKDEEKTGKMRKDVRYADEGEDDSVIGDGGTGSENVPFSRNLGRTKGRSIMTLESSPEPEHLRENDPPCHQCSYADEKCFVVRSRRSKHFKRACGRCSSKKTACSFSLHPDLQKRLKDDPNVPVAGPLTQKDILKVLDYLKNGIHDLQKGQLHIRQQIGELRHQDRLEPRDQAFFGVFKSRKPVRETVTHFSRMDASSQGHPPDSLAGAIPIDQSKGVGTGQTNKAHLTSPTNRDAGQTNQLILALEACPESDAILTTKKTSPPQGDSPFRPQAGHVLHSGAAVCESVVEEEVNTGSSPTPTPEYLPSPLTSMSSTTEALEFRFASDSAVAEVPCLPKVGAPKRKFSGDESELQAAGAEGIANLAQSKRLRRG</sequence>
<feature type="region of interest" description="Disordered" evidence="1">
    <location>
        <begin position="148"/>
        <end position="219"/>
    </location>
</feature>
<proteinExistence type="predicted"/>
<dbReference type="InParanoid" id="A0A409WDE2"/>
<feature type="compositionally biased region" description="Basic and acidic residues" evidence="1">
    <location>
        <begin position="178"/>
        <end position="195"/>
    </location>
</feature>
<feature type="compositionally biased region" description="Basic and acidic residues" evidence="1">
    <location>
        <begin position="148"/>
        <end position="163"/>
    </location>
</feature>
<organism evidence="2 3">
    <name type="scientific">Gymnopilus dilepis</name>
    <dbReference type="NCBI Taxonomy" id="231916"/>
    <lineage>
        <taxon>Eukaryota</taxon>
        <taxon>Fungi</taxon>
        <taxon>Dikarya</taxon>
        <taxon>Basidiomycota</taxon>
        <taxon>Agaricomycotina</taxon>
        <taxon>Agaricomycetes</taxon>
        <taxon>Agaricomycetidae</taxon>
        <taxon>Agaricales</taxon>
        <taxon>Agaricineae</taxon>
        <taxon>Hymenogastraceae</taxon>
        <taxon>Gymnopilus</taxon>
    </lineage>
</organism>
<gene>
    <name evidence="2" type="ORF">CVT26_013387</name>
</gene>
<evidence type="ECO:0008006" key="4">
    <source>
        <dbReference type="Google" id="ProtNLM"/>
    </source>
</evidence>
<feature type="region of interest" description="Disordered" evidence="1">
    <location>
        <begin position="470"/>
        <end position="489"/>
    </location>
</feature>
<keyword evidence="3" id="KW-1185">Reference proteome</keyword>
<feature type="region of interest" description="Disordered" evidence="1">
    <location>
        <begin position="517"/>
        <end position="550"/>
    </location>
</feature>
<evidence type="ECO:0000313" key="3">
    <source>
        <dbReference type="Proteomes" id="UP000284706"/>
    </source>
</evidence>
<accession>A0A409WDE2</accession>
<dbReference type="AlphaFoldDB" id="A0A409WDE2"/>
<reference evidence="2 3" key="1">
    <citation type="journal article" date="2018" name="Evol. Lett.">
        <title>Horizontal gene cluster transfer increased hallucinogenic mushroom diversity.</title>
        <authorList>
            <person name="Reynolds H.T."/>
            <person name="Vijayakumar V."/>
            <person name="Gluck-Thaler E."/>
            <person name="Korotkin H.B."/>
            <person name="Matheny P.B."/>
            <person name="Slot J.C."/>
        </authorList>
    </citation>
    <scope>NUCLEOTIDE SEQUENCE [LARGE SCALE GENOMIC DNA]</scope>
    <source>
        <strain evidence="2 3">SRW20</strain>
    </source>
</reference>
<name>A0A409WDE2_9AGAR</name>
<evidence type="ECO:0000256" key="1">
    <source>
        <dbReference type="SAM" id="MobiDB-lite"/>
    </source>
</evidence>
<evidence type="ECO:0000313" key="2">
    <source>
        <dbReference type="EMBL" id="PPQ76509.1"/>
    </source>
</evidence>
<comment type="caution">
    <text evidence="2">The sequence shown here is derived from an EMBL/GenBank/DDBJ whole genome shotgun (WGS) entry which is preliminary data.</text>
</comment>
<dbReference type="Proteomes" id="UP000284706">
    <property type="component" value="Unassembled WGS sequence"/>
</dbReference>
<protein>
    <recommendedName>
        <fullName evidence="4">Zn(2)-C6 fungal-type domain-containing protein</fullName>
    </recommendedName>
</protein>
<dbReference type="EMBL" id="NHYE01005151">
    <property type="protein sequence ID" value="PPQ76509.1"/>
    <property type="molecule type" value="Genomic_DNA"/>
</dbReference>